<dbReference type="AlphaFoldDB" id="A0A7W8DQT9"/>
<reference evidence="1 2" key="1">
    <citation type="submission" date="2020-08" db="EMBL/GenBank/DDBJ databases">
        <title>Genomic Encyclopedia of Type Strains, Phase IV (KMG-IV): sequencing the most valuable type-strain genomes for metagenomic binning, comparative biology and taxonomic classification.</title>
        <authorList>
            <person name="Goeker M."/>
        </authorList>
    </citation>
    <scope>NUCLEOTIDE SEQUENCE [LARGE SCALE GENOMIC DNA]</scope>
    <source>
        <strain evidence="1 2">DSM 12251</strain>
    </source>
</reference>
<evidence type="ECO:0000313" key="2">
    <source>
        <dbReference type="Proteomes" id="UP000534294"/>
    </source>
</evidence>
<accession>A0A7W8DQT9</accession>
<keyword evidence="2" id="KW-1185">Reference proteome</keyword>
<comment type="caution">
    <text evidence="1">The sequence shown here is derived from an EMBL/GenBank/DDBJ whole genome shotgun (WGS) entry which is preliminary data.</text>
</comment>
<organism evidence="1 2">
    <name type="scientific">Prosthecobacter dejongeii</name>
    <dbReference type="NCBI Taxonomy" id="48465"/>
    <lineage>
        <taxon>Bacteria</taxon>
        <taxon>Pseudomonadati</taxon>
        <taxon>Verrucomicrobiota</taxon>
        <taxon>Verrucomicrobiia</taxon>
        <taxon>Verrucomicrobiales</taxon>
        <taxon>Verrucomicrobiaceae</taxon>
        <taxon>Prosthecobacter</taxon>
    </lineage>
</organism>
<sequence>MLCECTIRAEGPGKRWMRNVEATSTFDAMQQVLKLPEVAVYFADRPFAPLCVHVQPHQAEEVKQAA</sequence>
<dbReference type="EMBL" id="JACHIF010000004">
    <property type="protein sequence ID" value="MBB5038241.1"/>
    <property type="molecule type" value="Genomic_DNA"/>
</dbReference>
<protein>
    <submittedName>
        <fullName evidence="1">Uncharacterized protein</fullName>
    </submittedName>
</protein>
<dbReference type="RefSeq" id="WP_221305433.1">
    <property type="nucleotide sequence ID" value="NZ_JACHIF010000004.1"/>
</dbReference>
<name>A0A7W8DQT9_9BACT</name>
<gene>
    <name evidence="1" type="ORF">HNQ64_002499</name>
</gene>
<proteinExistence type="predicted"/>
<dbReference type="Proteomes" id="UP000534294">
    <property type="component" value="Unassembled WGS sequence"/>
</dbReference>
<evidence type="ECO:0000313" key="1">
    <source>
        <dbReference type="EMBL" id="MBB5038241.1"/>
    </source>
</evidence>